<gene>
    <name evidence="2" type="ORF">CR203_00305</name>
</gene>
<protein>
    <recommendedName>
        <fullName evidence="4">DUF3267 domain-containing protein</fullName>
    </recommendedName>
</protein>
<evidence type="ECO:0008006" key="4">
    <source>
        <dbReference type="Google" id="ProtNLM"/>
    </source>
</evidence>
<feature type="transmembrane region" description="Helical" evidence="1">
    <location>
        <begin position="133"/>
        <end position="150"/>
    </location>
</feature>
<organism evidence="2 3">
    <name type="scientific">Salipaludibacillus neizhouensis</name>
    <dbReference type="NCBI Taxonomy" id="885475"/>
    <lineage>
        <taxon>Bacteria</taxon>
        <taxon>Bacillati</taxon>
        <taxon>Bacillota</taxon>
        <taxon>Bacilli</taxon>
        <taxon>Bacillales</taxon>
        <taxon>Bacillaceae</taxon>
    </lineage>
</organism>
<feature type="transmembrane region" description="Helical" evidence="1">
    <location>
        <begin position="49"/>
        <end position="76"/>
    </location>
</feature>
<dbReference type="EMBL" id="PDOE01000001">
    <property type="protein sequence ID" value="RKL68535.1"/>
    <property type="molecule type" value="Genomic_DNA"/>
</dbReference>
<dbReference type="OrthoDB" id="2360495at2"/>
<accession>A0A3A9KL38</accession>
<dbReference type="AlphaFoldDB" id="A0A3A9KL38"/>
<dbReference type="InterPro" id="IPR021683">
    <property type="entry name" value="DUF3267"/>
</dbReference>
<dbReference type="Pfam" id="PF11667">
    <property type="entry name" value="DUF3267"/>
    <property type="match status" value="1"/>
</dbReference>
<evidence type="ECO:0000313" key="2">
    <source>
        <dbReference type="EMBL" id="RKL68535.1"/>
    </source>
</evidence>
<keyword evidence="1" id="KW-0812">Transmembrane</keyword>
<keyword evidence="1" id="KW-0472">Membrane</keyword>
<reference evidence="2 3" key="1">
    <citation type="submission" date="2017-10" db="EMBL/GenBank/DDBJ databases">
        <title>Bacillus sp. nov., a halophilic bacterium isolated from a Keqin Lake.</title>
        <authorList>
            <person name="Wang H."/>
        </authorList>
    </citation>
    <scope>NUCLEOTIDE SEQUENCE [LARGE SCALE GENOMIC DNA]</scope>
    <source>
        <strain evidence="2 3">KCTC 13187</strain>
    </source>
</reference>
<dbReference type="Proteomes" id="UP000281498">
    <property type="component" value="Unassembled WGS sequence"/>
</dbReference>
<feature type="transmembrane region" description="Helical" evidence="1">
    <location>
        <begin position="106"/>
        <end position="127"/>
    </location>
</feature>
<keyword evidence="3" id="KW-1185">Reference proteome</keyword>
<keyword evidence="1" id="KW-1133">Transmembrane helix</keyword>
<evidence type="ECO:0000313" key="3">
    <source>
        <dbReference type="Proteomes" id="UP000281498"/>
    </source>
</evidence>
<feature type="transmembrane region" description="Helical" evidence="1">
    <location>
        <begin position="18"/>
        <end position="37"/>
    </location>
</feature>
<evidence type="ECO:0000256" key="1">
    <source>
        <dbReference type="SAM" id="Phobius"/>
    </source>
</evidence>
<name>A0A3A9KL38_9BACI</name>
<comment type="caution">
    <text evidence="2">The sequence shown here is derived from an EMBL/GenBank/DDBJ whole genome shotgun (WGS) entry which is preliminary data.</text>
</comment>
<sequence length="182" mass="20724">MNCLKTVSVESEFGIARLWFLSSIVMLGYFLIFFMIFRTFITTAPLVDLGAISFIVLLIIVLPIHLFLHCLPIWLIGRKATFGFRKNQWPYFFYSAKAPLSKQMSLLSIGSPAFILTLLSTVSAILFPQFVHYIAMMSALNIGICVYDFLNFKHISTAPKQSLIEEHRDGFYILCPPLKDKA</sequence>
<dbReference type="RefSeq" id="WP_110936826.1">
    <property type="nucleotide sequence ID" value="NZ_KZ614146.1"/>
</dbReference>
<proteinExistence type="predicted"/>